<evidence type="ECO:0000256" key="12">
    <source>
        <dbReference type="ARBA" id="ARBA00068771"/>
    </source>
</evidence>
<evidence type="ECO:0000256" key="7">
    <source>
        <dbReference type="ARBA" id="ARBA00022741"/>
    </source>
</evidence>
<comment type="function">
    <text evidence="14">ATP dependent phosphorylation of adenosine and other related nucleoside analogs to monophosphate derivatives.</text>
</comment>
<protein>
    <recommendedName>
        <fullName evidence="12 14">Adenosine kinase</fullName>
        <shortName evidence="14">AK</shortName>
        <ecNumber evidence="4 14">2.7.1.20</ecNumber>
    </recommendedName>
    <alternativeName>
        <fullName evidence="14">Adenosine 5'-phosphotransferase</fullName>
    </alternativeName>
</protein>
<evidence type="ECO:0000256" key="2">
    <source>
        <dbReference type="ARBA" id="ARBA00004801"/>
    </source>
</evidence>
<dbReference type="OMA" id="RTMCTYL"/>
<evidence type="ECO:0000313" key="16">
    <source>
        <dbReference type="EMBL" id="KPI90436.1"/>
    </source>
</evidence>
<dbReference type="AlphaFoldDB" id="A0A0N0P8X0"/>
<dbReference type="PANTHER" id="PTHR45769">
    <property type="entry name" value="ADENOSINE KINASE"/>
    <property type="match status" value="1"/>
</dbReference>
<keyword evidence="10 14" id="KW-0460">Magnesium</keyword>
<dbReference type="EC" id="2.7.1.20" evidence="4 14"/>
<evidence type="ECO:0000256" key="8">
    <source>
        <dbReference type="ARBA" id="ARBA00022777"/>
    </source>
</evidence>
<dbReference type="GO" id="GO:0006144">
    <property type="term" value="P:purine nucleobase metabolic process"/>
    <property type="evidence" value="ECO:0007669"/>
    <property type="project" value="TreeGrafter"/>
</dbReference>
<dbReference type="PANTHER" id="PTHR45769:SF3">
    <property type="entry name" value="ADENOSINE KINASE"/>
    <property type="match status" value="1"/>
</dbReference>
<dbReference type="CDD" id="cd01168">
    <property type="entry name" value="adenosine_kinase"/>
    <property type="match status" value="1"/>
</dbReference>
<evidence type="ECO:0000313" key="17">
    <source>
        <dbReference type="Proteomes" id="UP000038009"/>
    </source>
</evidence>
<dbReference type="GO" id="GO:0005634">
    <property type="term" value="C:nucleus"/>
    <property type="evidence" value="ECO:0007669"/>
    <property type="project" value="TreeGrafter"/>
</dbReference>
<organism evidence="16 17">
    <name type="scientific">Leptomonas seymouri</name>
    <dbReference type="NCBI Taxonomy" id="5684"/>
    <lineage>
        <taxon>Eukaryota</taxon>
        <taxon>Discoba</taxon>
        <taxon>Euglenozoa</taxon>
        <taxon>Kinetoplastea</taxon>
        <taxon>Metakinetoplastina</taxon>
        <taxon>Trypanosomatida</taxon>
        <taxon>Trypanosomatidae</taxon>
        <taxon>Leishmaniinae</taxon>
        <taxon>Leptomonas</taxon>
    </lineage>
</organism>
<sequence length="345" mass="37896">MSTLPQLYIQCNPLLDVSAPVDDDFLAKYKVEKSSASLLGEHQNNIFEDLEKLPNVTHVPGGSGLNTARVAQWIAQKPHSEFTNYVGCIANDNYGRILKTAAEKDGVHMHLEYTTKAPTGSCAVCISGKERSLVANLSAANLLSSEHMHSDDVLDTLKRCKFFYLTGFTLTVDMNYVLQVAEAARAADGQFMMNLSAPFLLQFFSDNFLKIVPYIDVMFGNEAEAQALAQLMKWEYKDTVEIARRAATELPYNGTHNRLVVLTHGSAPTVYWTRNGEHGQTEVKSIPTDDIVDLNAAGDAFVGGFLAGYAYGCSVERCCDLGNYAAGVIIQHDGCTYPEKPEMTP</sequence>
<dbReference type="Proteomes" id="UP000038009">
    <property type="component" value="Unassembled WGS sequence"/>
</dbReference>
<evidence type="ECO:0000256" key="9">
    <source>
        <dbReference type="ARBA" id="ARBA00022840"/>
    </source>
</evidence>
<comment type="pathway">
    <text evidence="2 14">Purine metabolism; AMP biosynthesis via salvage pathway; AMP from adenosine: step 1/1.</text>
</comment>
<gene>
    <name evidence="16" type="ORF">ABL78_0512</name>
</gene>
<keyword evidence="17" id="KW-1185">Reference proteome</keyword>
<reference evidence="16 17" key="1">
    <citation type="journal article" date="2015" name="PLoS Pathog.">
        <title>Leptomonas seymouri: Adaptations to the Dixenous Life Cycle Analyzed by Genome Sequencing, Transcriptome Profiling and Co-infection with Leishmania donovani.</title>
        <authorList>
            <person name="Kraeva N."/>
            <person name="Butenko A."/>
            <person name="Hlavacova J."/>
            <person name="Kostygov A."/>
            <person name="Myskova J."/>
            <person name="Grybchuk D."/>
            <person name="Lestinova T."/>
            <person name="Votypka J."/>
            <person name="Volf P."/>
            <person name="Opperdoes F."/>
            <person name="Flegontov P."/>
            <person name="Lukes J."/>
            <person name="Yurchenko V."/>
        </authorList>
    </citation>
    <scope>NUCLEOTIDE SEQUENCE [LARGE SCALE GENOMIC DNA]</scope>
    <source>
        <strain evidence="16 17">ATCC 30220</strain>
    </source>
</reference>
<evidence type="ECO:0000256" key="13">
    <source>
        <dbReference type="PIRSR" id="PIRSR601805-1"/>
    </source>
</evidence>
<dbReference type="GO" id="GO:0044209">
    <property type="term" value="P:AMP salvage"/>
    <property type="evidence" value="ECO:0007669"/>
    <property type="project" value="UniProtKB-UniRule"/>
</dbReference>
<dbReference type="InterPro" id="IPR011611">
    <property type="entry name" value="PfkB_dom"/>
</dbReference>
<comment type="similarity">
    <text evidence="3 14">Belongs to the carbohydrate kinase PfkB family.</text>
</comment>
<dbReference type="Gene3D" id="3.30.1110.10">
    <property type="match status" value="1"/>
</dbReference>
<proteinExistence type="inferred from homology"/>
<evidence type="ECO:0000256" key="4">
    <source>
        <dbReference type="ARBA" id="ARBA00012119"/>
    </source>
</evidence>
<evidence type="ECO:0000256" key="1">
    <source>
        <dbReference type="ARBA" id="ARBA00001946"/>
    </source>
</evidence>
<feature type="domain" description="Carbohydrate kinase PfkB" evidence="15">
    <location>
        <begin position="46"/>
        <end position="338"/>
    </location>
</feature>
<evidence type="ECO:0000256" key="3">
    <source>
        <dbReference type="ARBA" id="ARBA00010688"/>
    </source>
</evidence>
<evidence type="ECO:0000256" key="11">
    <source>
        <dbReference type="ARBA" id="ARBA00051362"/>
    </source>
</evidence>
<dbReference type="FunFam" id="3.40.1190.20:FF:000076">
    <property type="entry name" value="Adenosine kinase"/>
    <property type="match status" value="1"/>
</dbReference>
<evidence type="ECO:0000256" key="14">
    <source>
        <dbReference type="RuleBase" id="RU368116"/>
    </source>
</evidence>
<keyword evidence="6 14" id="KW-0660">Purine salvage</keyword>
<dbReference type="InterPro" id="IPR001805">
    <property type="entry name" value="Adenokinase"/>
</dbReference>
<dbReference type="GO" id="GO:0005829">
    <property type="term" value="C:cytosol"/>
    <property type="evidence" value="ECO:0007669"/>
    <property type="project" value="TreeGrafter"/>
</dbReference>
<dbReference type="Gene3D" id="3.40.1190.20">
    <property type="match status" value="1"/>
</dbReference>
<dbReference type="UniPathway" id="UPA00588">
    <property type="reaction ID" value="UER00659"/>
</dbReference>
<evidence type="ECO:0000259" key="15">
    <source>
        <dbReference type="Pfam" id="PF00294"/>
    </source>
</evidence>
<dbReference type="VEuPathDB" id="TriTrypDB:Lsey_0006_0700"/>
<keyword evidence="9 14" id="KW-0067">ATP-binding</keyword>
<dbReference type="PRINTS" id="PR00989">
    <property type="entry name" value="ADENOKINASE"/>
</dbReference>
<keyword evidence="8 14" id="KW-0418">Kinase</keyword>
<dbReference type="EMBL" id="LJSK01000006">
    <property type="protein sequence ID" value="KPI90436.1"/>
    <property type="molecule type" value="Genomic_DNA"/>
</dbReference>
<evidence type="ECO:0000256" key="10">
    <source>
        <dbReference type="ARBA" id="ARBA00022842"/>
    </source>
</evidence>
<name>A0A0N0P8X0_LEPSE</name>
<feature type="active site" description="Proton acceptor" evidence="13">
    <location>
        <position position="299"/>
    </location>
</feature>
<dbReference type="InterPro" id="IPR029056">
    <property type="entry name" value="Ribokinase-like"/>
</dbReference>
<comment type="cofactor">
    <cofactor evidence="1 14">
        <name>Mg(2+)</name>
        <dbReference type="ChEBI" id="CHEBI:18420"/>
    </cofactor>
</comment>
<keyword evidence="7 14" id="KW-0547">Nucleotide-binding</keyword>
<dbReference type="OrthoDB" id="432447at2759"/>
<dbReference type="GO" id="GO:0005524">
    <property type="term" value="F:ATP binding"/>
    <property type="evidence" value="ECO:0007669"/>
    <property type="project" value="UniProtKB-UniRule"/>
</dbReference>
<dbReference type="GO" id="GO:0006166">
    <property type="term" value="P:purine ribonucleoside salvage"/>
    <property type="evidence" value="ECO:0007669"/>
    <property type="project" value="UniProtKB-KW"/>
</dbReference>
<dbReference type="GO" id="GO:0004001">
    <property type="term" value="F:adenosine kinase activity"/>
    <property type="evidence" value="ECO:0007669"/>
    <property type="project" value="UniProtKB-UniRule"/>
</dbReference>
<keyword evidence="5 14" id="KW-0808">Transferase</keyword>
<evidence type="ECO:0000256" key="5">
    <source>
        <dbReference type="ARBA" id="ARBA00022679"/>
    </source>
</evidence>
<comment type="caution">
    <text evidence="16">The sequence shown here is derived from an EMBL/GenBank/DDBJ whole genome shotgun (WGS) entry which is preliminary data.</text>
</comment>
<accession>A0A0N0P8X0</accession>
<dbReference type="Pfam" id="PF00294">
    <property type="entry name" value="PfkB"/>
    <property type="match status" value="1"/>
</dbReference>
<dbReference type="SUPFAM" id="SSF53613">
    <property type="entry name" value="Ribokinase-like"/>
    <property type="match status" value="1"/>
</dbReference>
<comment type="catalytic activity">
    <reaction evidence="11 14">
        <text>adenosine + ATP = AMP + ADP + H(+)</text>
        <dbReference type="Rhea" id="RHEA:20824"/>
        <dbReference type="ChEBI" id="CHEBI:15378"/>
        <dbReference type="ChEBI" id="CHEBI:16335"/>
        <dbReference type="ChEBI" id="CHEBI:30616"/>
        <dbReference type="ChEBI" id="CHEBI:456215"/>
        <dbReference type="ChEBI" id="CHEBI:456216"/>
        <dbReference type="EC" id="2.7.1.20"/>
    </reaction>
</comment>
<evidence type="ECO:0000256" key="6">
    <source>
        <dbReference type="ARBA" id="ARBA00022726"/>
    </source>
</evidence>